<evidence type="ECO:0000256" key="3">
    <source>
        <dbReference type="ARBA" id="ARBA00022692"/>
    </source>
</evidence>
<dbReference type="EMBL" id="HBIC01065264">
    <property type="protein sequence ID" value="CAE0304711.1"/>
    <property type="molecule type" value="Transcribed_RNA"/>
</dbReference>
<keyword evidence="5 7" id="KW-0472">Membrane</keyword>
<feature type="transmembrane region" description="Helical" evidence="7">
    <location>
        <begin position="190"/>
        <end position="210"/>
    </location>
</feature>
<dbReference type="InterPro" id="IPR050367">
    <property type="entry name" value="APC_superfamily"/>
</dbReference>
<gene>
    <name evidence="8" type="ORF">SELO1098_LOCUS33582</name>
</gene>
<proteinExistence type="predicted"/>
<dbReference type="Pfam" id="PF13520">
    <property type="entry name" value="AA_permease_2"/>
    <property type="match status" value="1"/>
</dbReference>
<dbReference type="AlphaFoldDB" id="A0A7S3MKC3"/>
<feature type="transmembrane region" description="Helical" evidence="7">
    <location>
        <begin position="404"/>
        <end position="421"/>
    </location>
</feature>
<accession>A0A7S3MKC3</accession>
<dbReference type="GO" id="GO:0022857">
    <property type="term" value="F:transmembrane transporter activity"/>
    <property type="evidence" value="ECO:0007669"/>
    <property type="project" value="InterPro"/>
</dbReference>
<dbReference type="PANTHER" id="PTHR42770">
    <property type="entry name" value="AMINO ACID TRANSPORTER-RELATED"/>
    <property type="match status" value="1"/>
</dbReference>
<dbReference type="PANTHER" id="PTHR42770:SF7">
    <property type="entry name" value="MEMBRANE PROTEIN"/>
    <property type="match status" value="1"/>
</dbReference>
<reference evidence="8" key="1">
    <citation type="submission" date="2021-01" db="EMBL/GenBank/DDBJ databases">
        <authorList>
            <person name="Corre E."/>
            <person name="Pelletier E."/>
            <person name="Niang G."/>
            <person name="Scheremetjew M."/>
            <person name="Finn R."/>
            <person name="Kale V."/>
            <person name="Holt S."/>
            <person name="Cochrane G."/>
            <person name="Meng A."/>
            <person name="Brown T."/>
            <person name="Cohen L."/>
        </authorList>
    </citation>
    <scope>NUCLEOTIDE SEQUENCE</scope>
    <source>
        <strain evidence="8">CCAP 955/1</strain>
    </source>
</reference>
<name>A0A7S3MKC3_9STRA</name>
<organism evidence="8">
    <name type="scientific">Spumella elongata</name>
    <dbReference type="NCBI Taxonomy" id="89044"/>
    <lineage>
        <taxon>Eukaryota</taxon>
        <taxon>Sar</taxon>
        <taxon>Stramenopiles</taxon>
        <taxon>Ochrophyta</taxon>
        <taxon>Chrysophyceae</taxon>
        <taxon>Chromulinales</taxon>
        <taxon>Chromulinaceae</taxon>
        <taxon>Spumella</taxon>
    </lineage>
</organism>
<comment type="subcellular location">
    <subcellularLocation>
        <location evidence="1">Cell membrane</location>
        <topology evidence="1">Multi-pass membrane protein</topology>
    </subcellularLocation>
</comment>
<evidence type="ECO:0000256" key="1">
    <source>
        <dbReference type="ARBA" id="ARBA00004651"/>
    </source>
</evidence>
<evidence type="ECO:0000256" key="6">
    <source>
        <dbReference type="SAM" id="MobiDB-lite"/>
    </source>
</evidence>
<dbReference type="Gene3D" id="1.20.1740.10">
    <property type="entry name" value="Amino acid/polyamine transporter I"/>
    <property type="match status" value="1"/>
</dbReference>
<evidence type="ECO:0008006" key="9">
    <source>
        <dbReference type="Google" id="ProtNLM"/>
    </source>
</evidence>
<evidence type="ECO:0000313" key="8">
    <source>
        <dbReference type="EMBL" id="CAE0304711.1"/>
    </source>
</evidence>
<feature type="transmembrane region" description="Helical" evidence="7">
    <location>
        <begin position="433"/>
        <end position="456"/>
    </location>
</feature>
<feature type="transmembrane region" description="Helical" evidence="7">
    <location>
        <begin position="372"/>
        <end position="392"/>
    </location>
</feature>
<feature type="transmembrane region" description="Helical" evidence="7">
    <location>
        <begin position="462"/>
        <end position="481"/>
    </location>
</feature>
<feature type="transmembrane region" description="Helical" evidence="7">
    <location>
        <begin position="325"/>
        <end position="344"/>
    </location>
</feature>
<keyword evidence="4 7" id="KW-1133">Transmembrane helix</keyword>
<keyword evidence="3 7" id="KW-0812">Transmembrane</keyword>
<evidence type="ECO:0000256" key="5">
    <source>
        <dbReference type="ARBA" id="ARBA00023136"/>
    </source>
</evidence>
<feature type="region of interest" description="Disordered" evidence="6">
    <location>
        <begin position="582"/>
        <end position="603"/>
    </location>
</feature>
<protein>
    <recommendedName>
        <fullName evidence="9">Amino acid permease/ SLC12A domain-containing protein</fullName>
    </recommendedName>
</protein>
<evidence type="ECO:0000256" key="4">
    <source>
        <dbReference type="ARBA" id="ARBA00022989"/>
    </source>
</evidence>
<feature type="transmembrane region" description="Helical" evidence="7">
    <location>
        <begin position="165"/>
        <end position="184"/>
    </location>
</feature>
<evidence type="ECO:0000256" key="7">
    <source>
        <dbReference type="SAM" id="Phobius"/>
    </source>
</evidence>
<keyword evidence="2" id="KW-1003">Cell membrane</keyword>
<dbReference type="InterPro" id="IPR002293">
    <property type="entry name" value="AA/rel_permease1"/>
</dbReference>
<evidence type="ECO:0000256" key="2">
    <source>
        <dbReference type="ARBA" id="ARBA00022475"/>
    </source>
</evidence>
<dbReference type="GO" id="GO:0005886">
    <property type="term" value="C:plasma membrane"/>
    <property type="evidence" value="ECO:0007669"/>
    <property type="project" value="UniProtKB-SubCell"/>
</dbReference>
<sequence length="638" mass="70711">MKPSWFLFRSAPVSVAPEDFSSTAEDTTSDVLNIKGDQFHSERWVVDLSCKDMIALGLTTAIGGHYFAWNVGLSIGFGGFAVVLLLVSTAYYCLVLCVAELSSALPFAGGAYGIARVTLGIYPGYLVAVCDSFKSIIYASAAAYSIGQMISRANDGPLLIEENRVYEFAHWAGFYVFCLSIHLYGRQFFWRVNLALAAMSVVILFVYIFGSIRFVEFEKNASYPGEEGIGKWFHGGMYGFMSVLPLGTRFFQGIQSINLACGHIKNPKTEVPKGYVWSMSFVMVTSFTVFFLATAVKPGLLIFIARLRPLSSGFKQIFGIEHYRAAIVSIPPTVVSGFGFMYRYGQQMSAMGKSGLLNPVFGKELPCRRSPYVALLVGSVLGYVLCVVKWYYPDLQDQLYELSVLGAITTFLSIFASFIVFRRNFPTIQREFVSPLGVGGAIYGCLVFLLCFIGVCGFQKDYMALIMFAAIMVVASVYYYFVVQKRQVFSEEERTVMFKAYLMKSNMARSKRIKRGTQHHHQQYQLHATNSKDRIYSVPSVPSESNIASVGSLSTVIAQRHTDTNALHPMVNQDSFSFTANSAPSSVRRGHGDIADQTPPVGSRRIAPALSSLSVHKELDLQDVECLDLVDADDMQKD</sequence>
<feature type="transmembrane region" description="Helical" evidence="7">
    <location>
        <begin position="275"/>
        <end position="305"/>
    </location>
</feature>
<feature type="transmembrane region" description="Helical" evidence="7">
    <location>
        <begin position="66"/>
        <end position="87"/>
    </location>
</feature>